<keyword evidence="4" id="KW-0540">Nuclease</keyword>
<dbReference type="Proteomes" id="UP000824078">
    <property type="component" value="Unassembled WGS sequence"/>
</dbReference>
<evidence type="ECO:0000256" key="4">
    <source>
        <dbReference type="ARBA" id="ARBA00022722"/>
    </source>
</evidence>
<keyword evidence="5" id="KW-0547">Nucleotide-binding</keyword>
<reference evidence="12" key="1">
    <citation type="submission" date="2020-10" db="EMBL/GenBank/DDBJ databases">
        <authorList>
            <person name="Gilroy R."/>
        </authorList>
    </citation>
    <scope>NUCLEOTIDE SEQUENCE</scope>
    <source>
        <strain evidence="12">ChiHjej12B11-29160</strain>
    </source>
</reference>
<dbReference type="GO" id="GO:0005524">
    <property type="term" value="F:ATP binding"/>
    <property type="evidence" value="ECO:0007669"/>
    <property type="project" value="UniProtKB-KW"/>
</dbReference>
<evidence type="ECO:0000256" key="6">
    <source>
        <dbReference type="ARBA" id="ARBA00022747"/>
    </source>
</evidence>
<evidence type="ECO:0000313" key="12">
    <source>
        <dbReference type="EMBL" id="HIU24265.1"/>
    </source>
</evidence>
<dbReference type="Pfam" id="PF04313">
    <property type="entry name" value="HSDR_N"/>
    <property type="match status" value="1"/>
</dbReference>
<feature type="domain" description="Helicase ATP-binding" evidence="11">
    <location>
        <begin position="325"/>
        <end position="501"/>
    </location>
</feature>
<organism evidence="12 13">
    <name type="scientific">Candidatus Coprovicinus avistercoris</name>
    <dbReference type="NCBI Taxonomy" id="2840754"/>
    <lineage>
        <taxon>Bacteria</taxon>
        <taxon>Bacillati</taxon>
        <taxon>Actinomycetota</taxon>
        <taxon>Coriobacteriia</taxon>
        <taxon>Coriobacteriales</taxon>
        <taxon>Coriobacteriaceae</taxon>
        <taxon>Coriobacteriaceae incertae sedis</taxon>
        <taxon>Candidatus Coprovicinus</taxon>
    </lineage>
</organism>
<evidence type="ECO:0000256" key="7">
    <source>
        <dbReference type="ARBA" id="ARBA00022759"/>
    </source>
</evidence>
<dbReference type="GO" id="GO:0003677">
    <property type="term" value="F:DNA binding"/>
    <property type="evidence" value="ECO:0007669"/>
    <property type="project" value="UniProtKB-KW"/>
</dbReference>
<comment type="catalytic activity">
    <reaction evidence="1">
        <text>Endonucleolytic cleavage of DNA to give random double-stranded fragments with terminal 5'-phosphates, ATP is simultaneously hydrolyzed.</text>
        <dbReference type="EC" id="3.1.21.3"/>
    </reaction>
</comment>
<evidence type="ECO:0000313" key="13">
    <source>
        <dbReference type="Proteomes" id="UP000824078"/>
    </source>
</evidence>
<dbReference type="CDD" id="cd22332">
    <property type="entry name" value="HsdR_N"/>
    <property type="match status" value="1"/>
</dbReference>
<dbReference type="Gene3D" id="3.90.1570.50">
    <property type="match status" value="1"/>
</dbReference>
<sequence>MSNAKYFTELTRVQIPAILHLTRIGYQYFGRITEDMAGTVYDPDTNILLEVFKLQFDALNPDRAGDAMEMLSLIKQELDNDDLGRSFYNRLISQSPVKLIDFDRPWMNVFHCTGEFTCKNGLDEFRPDVTLFVNGLPLAFLEVKKPNNRGGMIAESKRMNLQRFPNRRFRRFINITQLMLFSNNMEYDACGGITPIQGVFYCTAARGNTKFSTFREENPGNAKVAPFNAHYSYEPIDSEIERWILDEFNCQVIRNTPEYQTNMDVNTPTNRVLTSMCSPERFLFLLRYGFAYVRMEREVDGKIESTDQKHIMRYQQFFASLAIRKKLDEGVTSGIVWHTQGSGKTALAYYLNRVLTDYFAEQGRVAKFYFIVDRLDLLEQASQEFEARGLIVRTANSRKELMEQFRTNQSLEGESGKPEITVVNIQRFAEDKTRVDLPKYATNLQRIFIVDEAHRGYNPKGSFLANLFDADPNSIKLAFTGTPLLKEERSSWKVFGEYLHTYYYDKSIQDGYTLKIIREDIETSYRERLSEIYDSIEHLVQKKDVKKSDIVEHDTYVKGLLRYIISDFRRFRIMNGDDTLGGMIVCETGPQARKLFAYFNEVQRELDPHAPHLRAELILHNEDDKETRKGFITEFKKNMTVDILIVFSMLLTGFDAPRLKRLYLGRKLSDHNLLQALTRVNRPYKDMHYGYIVDFADIKANFDQTNAAYLRELGRFSDPDEVGEGADVNAFVNIIEDPRVLVNMVREARQVLFSFDIENAEVFSAQISAIDDKQQLIEIRKALVTAKEAMNVARTFGDDELKEAISRIEVSKLPELLSEVERAIGILNQKEVFESADETRHYINEAMADIVFHFRVKSEEEMEMVAGKQEEFQQKWQRVIRGFTENIDQEDPEYVSLREAFVQRFKERGFVMETFADFDEESRVLDEIMDKLTKIKRGNDALARRYRGDAKFVRVHKRLREENARRAAASEAPMVAAYDEDIVDFLTEIKRTIDQKVYDRNDILKKDDYFERTVMTLITTGMKNVGFDIPRSDRLFIQDRISRQYLDQYHATYNIAA</sequence>
<reference evidence="12" key="2">
    <citation type="journal article" date="2021" name="PeerJ">
        <title>Extensive microbial diversity within the chicken gut microbiome revealed by metagenomics and culture.</title>
        <authorList>
            <person name="Gilroy R."/>
            <person name="Ravi A."/>
            <person name="Getino M."/>
            <person name="Pursley I."/>
            <person name="Horton D.L."/>
            <person name="Alikhan N.F."/>
            <person name="Baker D."/>
            <person name="Gharbi K."/>
            <person name="Hall N."/>
            <person name="Watson M."/>
            <person name="Adriaenssens E.M."/>
            <person name="Foster-Nyarko E."/>
            <person name="Jarju S."/>
            <person name="Secka A."/>
            <person name="Antonio M."/>
            <person name="Oren A."/>
            <person name="Chaudhuri R.R."/>
            <person name="La Ragione R."/>
            <person name="Hildebrand F."/>
            <person name="Pallen M.J."/>
        </authorList>
    </citation>
    <scope>NUCLEOTIDE SEQUENCE</scope>
    <source>
        <strain evidence="12">ChiHjej12B11-29160</strain>
    </source>
</reference>
<gene>
    <name evidence="12" type="ORF">IAD17_05030</name>
</gene>
<evidence type="ECO:0000256" key="10">
    <source>
        <dbReference type="ARBA" id="ARBA00023125"/>
    </source>
</evidence>
<comment type="similarity">
    <text evidence="2">Belongs to the HsdR family.</text>
</comment>
<dbReference type="SMART" id="SM00487">
    <property type="entry name" value="DEXDc"/>
    <property type="match status" value="1"/>
</dbReference>
<dbReference type="Pfam" id="PF22679">
    <property type="entry name" value="T1R_D3-like"/>
    <property type="match status" value="1"/>
</dbReference>
<keyword evidence="6" id="KW-0680">Restriction system</keyword>
<dbReference type="GO" id="GO:0009035">
    <property type="term" value="F:type I site-specific deoxyribonuclease activity"/>
    <property type="evidence" value="ECO:0007669"/>
    <property type="project" value="UniProtKB-EC"/>
</dbReference>
<evidence type="ECO:0000256" key="3">
    <source>
        <dbReference type="ARBA" id="ARBA00012654"/>
    </source>
</evidence>
<dbReference type="PANTHER" id="PTHR30195:SF15">
    <property type="entry name" value="TYPE I RESTRICTION ENZYME HINDI ENDONUCLEASE SUBUNIT"/>
    <property type="match status" value="1"/>
</dbReference>
<keyword evidence="9" id="KW-0067">ATP-binding</keyword>
<name>A0A9D1HZP9_9ACTN</name>
<evidence type="ECO:0000259" key="11">
    <source>
        <dbReference type="PROSITE" id="PS51192"/>
    </source>
</evidence>
<proteinExistence type="inferred from homology"/>
<evidence type="ECO:0000256" key="2">
    <source>
        <dbReference type="ARBA" id="ARBA00008598"/>
    </source>
</evidence>
<dbReference type="PANTHER" id="PTHR30195">
    <property type="entry name" value="TYPE I SITE-SPECIFIC DEOXYRIBONUCLEASE PROTEIN SUBUNIT M AND R"/>
    <property type="match status" value="1"/>
</dbReference>
<dbReference type="InterPro" id="IPR027417">
    <property type="entry name" value="P-loop_NTPase"/>
</dbReference>
<dbReference type="InterPro" id="IPR014001">
    <property type="entry name" value="Helicase_ATP-bd"/>
</dbReference>
<dbReference type="GO" id="GO:0009307">
    <property type="term" value="P:DNA restriction-modification system"/>
    <property type="evidence" value="ECO:0007669"/>
    <property type="project" value="UniProtKB-KW"/>
</dbReference>
<dbReference type="InterPro" id="IPR051268">
    <property type="entry name" value="Type-I_R_enzyme_R_subunit"/>
</dbReference>
<dbReference type="AlphaFoldDB" id="A0A9D1HZP9"/>
<dbReference type="PROSITE" id="PS51192">
    <property type="entry name" value="HELICASE_ATP_BIND_1"/>
    <property type="match status" value="1"/>
</dbReference>
<dbReference type="Gene3D" id="3.40.50.300">
    <property type="entry name" value="P-loop containing nucleotide triphosphate hydrolases"/>
    <property type="match status" value="2"/>
</dbReference>
<keyword evidence="7 12" id="KW-0255">Endonuclease</keyword>
<dbReference type="EC" id="3.1.21.3" evidence="3"/>
<dbReference type="InterPro" id="IPR040980">
    <property type="entry name" value="SWI2_SNF2"/>
</dbReference>
<evidence type="ECO:0000256" key="5">
    <source>
        <dbReference type="ARBA" id="ARBA00022741"/>
    </source>
</evidence>
<dbReference type="EMBL" id="DVMQ01000016">
    <property type="protein sequence ID" value="HIU24265.1"/>
    <property type="molecule type" value="Genomic_DNA"/>
</dbReference>
<evidence type="ECO:0000256" key="9">
    <source>
        <dbReference type="ARBA" id="ARBA00022840"/>
    </source>
</evidence>
<protein>
    <recommendedName>
        <fullName evidence="3">type I site-specific deoxyribonuclease</fullName>
        <ecNumber evidence="3">3.1.21.3</ecNumber>
    </recommendedName>
</protein>
<evidence type="ECO:0000256" key="8">
    <source>
        <dbReference type="ARBA" id="ARBA00022801"/>
    </source>
</evidence>
<keyword evidence="8" id="KW-0378">Hydrolase</keyword>
<accession>A0A9D1HZP9</accession>
<evidence type="ECO:0000256" key="1">
    <source>
        <dbReference type="ARBA" id="ARBA00000851"/>
    </source>
</evidence>
<dbReference type="Pfam" id="PF18766">
    <property type="entry name" value="SWI2_SNF2"/>
    <property type="match status" value="1"/>
</dbReference>
<dbReference type="InterPro" id="IPR055180">
    <property type="entry name" value="HsdR_RecA-like_helicase_dom_2"/>
</dbReference>
<dbReference type="SUPFAM" id="SSF52540">
    <property type="entry name" value="P-loop containing nucleoside triphosphate hydrolases"/>
    <property type="match status" value="2"/>
</dbReference>
<comment type="caution">
    <text evidence="12">The sequence shown here is derived from an EMBL/GenBank/DDBJ whole genome shotgun (WGS) entry which is preliminary data.</text>
</comment>
<keyword evidence="10" id="KW-0238">DNA-binding</keyword>
<dbReference type="InterPro" id="IPR007409">
    <property type="entry name" value="Restrct_endonuc_type1_HsdR_N"/>
</dbReference>